<proteinExistence type="predicted"/>
<dbReference type="InterPro" id="IPR021617">
    <property type="entry name" value="DUF3231"/>
</dbReference>
<reference evidence="1 2" key="2">
    <citation type="journal article" date="2016" name="Int. J. Syst. Evol. Microbiol.">
        <title>Bacillus gobiensis sp. nov., isolated from a soil sample.</title>
        <authorList>
            <person name="Liu B."/>
            <person name="Liu G.H."/>
            <person name="Cetin S."/>
            <person name="Schumann P."/>
            <person name="Pan Z.Z."/>
            <person name="Chen Q.Q."/>
        </authorList>
    </citation>
    <scope>NUCLEOTIDE SEQUENCE [LARGE SCALE GENOMIC DNA]</scope>
    <source>
        <strain evidence="1 2">FJAT-4402</strain>
    </source>
</reference>
<dbReference type="PATRIC" id="fig|1441095.3.peg.803"/>
<organism evidence="1 2">
    <name type="scientific">Bacillus gobiensis</name>
    <dbReference type="NCBI Taxonomy" id="1441095"/>
    <lineage>
        <taxon>Bacteria</taxon>
        <taxon>Bacillati</taxon>
        <taxon>Bacillota</taxon>
        <taxon>Bacilli</taxon>
        <taxon>Bacillales</taxon>
        <taxon>Bacillaceae</taxon>
        <taxon>Bacillus</taxon>
    </lineage>
</organism>
<dbReference type="Pfam" id="PF11553">
    <property type="entry name" value="DUF3231"/>
    <property type="match status" value="2"/>
</dbReference>
<dbReference type="STRING" id="1441095.AM592_03685"/>
<protein>
    <recommendedName>
        <fullName evidence="3">DUF3231 family protein</fullName>
    </recommendedName>
</protein>
<dbReference type="Gene3D" id="1.20.1260.10">
    <property type="match status" value="2"/>
</dbReference>
<name>A0A0M5JG42_9BACI</name>
<dbReference type="AlphaFoldDB" id="A0A0M5JG42"/>
<accession>A0A0M5JG42</accession>
<dbReference type="RefSeq" id="WP_053602532.1">
    <property type="nucleotide sequence ID" value="NZ_CP012600.1"/>
</dbReference>
<sequence length="335" mass="37846">MTENRAQLTSSEIASIWTSYMQDSMSKCVLDYFLKHVEDEAIRSVVQFSYDLSSSHIEKLTTIFQEEQIPTPTGFTYDNDVNLNAPRMYTDLFMLTYINHMAKIGLLGYSGFVSISARDDIRNYYREGLNETSELFEKSSKVALSKGVFTRAPYIPYPTKTNYIDTKKYLSSGRPLNAVEISHLFLNIQTNLIGSKLAISFAQGTPRDNIRKWMLRGRDISQKHMQIFTKTLIDNDIQAPCPSDVSITDSTTPPFSDKLNMFHMSFMSAAGTGNYATAAAASQRSDLIVNYERLSLEIAQYAKDGADIVISNAWLEQPPGTIDKEQLTKKKDTME</sequence>
<dbReference type="InterPro" id="IPR012347">
    <property type="entry name" value="Ferritin-like"/>
</dbReference>
<keyword evidence="2" id="KW-1185">Reference proteome</keyword>
<evidence type="ECO:0008006" key="3">
    <source>
        <dbReference type="Google" id="ProtNLM"/>
    </source>
</evidence>
<dbReference type="Proteomes" id="UP000067625">
    <property type="component" value="Chromosome"/>
</dbReference>
<gene>
    <name evidence="1" type="ORF">AM592_03685</name>
</gene>
<dbReference type="OrthoDB" id="1675670at2"/>
<dbReference type="EMBL" id="CP012600">
    <property type="protein sequence ID" value="ALC80789.1"/>
    <property type="molecule type" value="Genomic_DNA"/>
</dbReference>
<reference evidence="2" key="1">
    <citation type="submission" date="2015-08" db="EMBL/GenBank/DDBJ databases">
        <title>Genome sequencing project for genomic taxonomy and phylogenomics of Bacillus-like bacteria.</title>
        <authorList>
            <person name="Liu B."/>
            <person name="Wang J."/>
            <person name="Zhu Y."/>
            <person name="Liu G."/>
            <person name="Chen Q."/>
            <person name="Chen Z."/>
            <person name="Lan J."/>
            <person name="Che J."/>
            <person name="Ge C."/>
            <person name="Shi H."/>
            <person name="Pan Z."/>
            <person name="Liu X."/>
        </authorList>
    </citation>
    <scope>NUCLEOTIDE SEQUENCE [LARGE SCALE GENOMIC DNA]</scope>
    <source>
        <strain evidence="2">FJAT-4402</strain>
    </source>
</reference>
<evidence type="ECO:0000313" key="2">
    <source>
        <dbReference type="Proteomes" id="UP000067625"/>
    </source>
</evidence>
<evidence type="ECO:0000313" key="1">
    <source>
        <dbReference type="EMBL" id="ALC80789.1"/>
    </source>
</evidence>